<dbReference type="Gramene" id="TKV99050">
    <property type="protein sequence ID" value="TKV99050"/>
    <property type="gene ID" value="SEVIR_8G014300v2"/>
</dbReference>
<dbReference type="EMBL" id="CM016559">
    <property type="protein sequence ID" value="TKV99050.1"/>
    <property type="molecule type" value="Genomic_DNA"/>
</dbReference>
<dbReference type="AlphaFoldDB" id="A0A4U6TAP2"/>
<feature type="transmembrane region" description="Helical" evidence="1">
    <location>
        <begin position="116"/>
        <end position="136"/>
    </location>
</feature>
<accession>A0A4U6TAP2</accession>
<keyword evidence="3" id="KW-1185">Reference proteome</keyword>
<evidence type="ECO:0000313" key="2">
    <source>
        <dbReference type="EMBL" id="TKV99050.1"/>
    </source>
</evidence>
<dbReference type="Proteomes" id="UP000298652">
    <property type="component" value="Chromosome 8"/>
</dbReference>
<evidence type="ECO:0000313" key="3">
    <source>
        <dbReference type="Proteomes" id="UP000298652"/>
    </source>
</evidence>
<reference evidence="2" key="1">
    <citation type="submission" date="2019-03" db="EMBL/GenBank/DDBJ databases">
        <title>WGS assembly of Setaria viridis.</title>
        <authorList>
            <person name="Huang P."/>
            <person name="Jenkins J."/>
            <person name="Grimwood J."/>
            <person name="Barry K."/>
            <person name="Healey A."/>
            <person name="Mamidi S."/>
            <person name="Sreedasyam A."/>
            <person name="Shu S."/>
            <person name="Feldman M."/>
            <person name="Wu J."/>
            <person name="Yu Y."/>
            <person name="Chen C."/>
            <person name="Johnson J."/>
            <person name="Rokhsar D."/>
            <person name="Baxter I."/>
            <person name="Schmutz J."/>
            <person name="Brutnell T."/>
            <person name="Kellogg E."/>
        </authorList>
    </citation>
    <scope>NUCLEOTIDE SEQUENCE [LARGE SCALE GENOMIC DNA]</scope>
</reference>
<keyword evidence="1" id="KW-0812">Transmembrane</keyword>
<organism evidence="2 3">
    <name type="scientific">Setaria viridis</name>
    <name type="common">Green bristlegrass</name>
    <name type="synonym">Setaria italica subsp. viridis</name>
    <dbReference type="NCBI Taxonomy" id="4556"/>
    <lineage>
        <taxon>Eukaryota</taxon>
        <taxon>Viridiplantae</taxon>
        <taxon>Streptophyta</taxon>
        <taxon>Embryophyta</taxon>
        <taxon>Tracheophyta</taxon>
        <taxon>Spermatophyta</taxon>
        <taxon>Magnoliopsida</taxon>
        <taxon>Liliopsida</taxon>
        <taxon>Poales</taxon>
        <taxon>Poaceae</taxon>
        <taxon>PACMAD clade</taxon>
        <taxon>Panicoideae</taxon>
        <taxon>Panicodae</taxon>
        <taxon>Paniceae</taxon>
        <taxon>Cenchrinae</taxon>
        <taxon>Setaria</taxon>
    </lineage>
</organism>
<keyword evidence="1" id="KW-0472">Membrane</keyword>
<protein>
    <submittedName>
        <fullName evidence="2">Uncharacterized protein</fullName>
    </submittedName>
</protein>
<gene>
    <name evidence="2" type="ORF">SEVIR_8G014300v2</name>
</gene>
<sequence>MTHSMVQYLDIKYRLSKIKAKIRTCTPGGKKKKTREAQHKDKQDLYTFRKNNFGRTRVSLVGLQRLQLLLLIRYCSVRGTGVEGTIIYSFTGSSFGCETEGEQRENRLQLLRQNTVATVLFLHAFAASFLFLFPGFSMLAPHLSLLETAKLCDRAPAEKQRCFLISSFIINYTRIHLLKKVPYYQRFFYACTAAEGMNTVQARLAHQFMVSPIRCVFL</sequence>
<evidence type="ECO:0000256" key="1">
    <source>
        <dbReference type="SAM" id="Phobius"/>
    </source>
</evidence>
<proteinExistence type="predicted"/>
<keyword evidence="1" id="KW-1133">Transmembrane helix</keyword>
<name>A0A4U6TAP2_SETVI</name>